<dbReference type="EMBL" id="CP002408">
    <property type="protein sequence ID" value="AFU59423.1"/>
    <property type="molecule type" value="Genomic_DNA"/>
</dbReference>
<name>K0IJN3_NITGG</name>
<accession>K0IJN3</accession>
<keyword evidence="2" id="KW-1185">Reference proteome</keyword>
<organism evidence="1 2">
    <name type="scientific">Nitrososphaera gargensis (strain Ga9.2)</name>
    <dbReference type="NCBI Taxonomy" id="1237085"/>
    <lineage>
        <taxon>Archaea</taxon>
        <taxon>Nitrososphaerota</taxon>
        <taxon>Nitrososphaeria</taxon>
        <taxon>Nitrososphaerales</taxon>
        <taxon>Nitrososphaeraceae</taxon>
        <taxon>Nitrososphaera</taxon>
    </lineage>
</organism>
<dbReference type="KEGG" id="nga:Ngar_c25000"/>
<dbReference type="InParanoid" id="K0IJN3"/>
<protein>
    <submittedName>
        <fullName evidence="1">Uncharacterized protein</fullName>
    </submittedName>
</protein>
<sequence>MASPAEEVEEIREKTVREQIGLYRQLREQLVQEIERYRREGNDRLASIISESLKEED</sequence>
<reference evidence="1 2" key="1">
    <citation type="journal article" date="2012" name="Environ. Microbiol.">
        <title>The genome of the ammonia-oxidizing Candidatus Nitrososphaera gargensis: insights into metabolic versatility and environmental adaptations.</title>
        <authorList>
            <person name="Spang A."/>
            <person name="Poehlein A."/>
            <person name="Offre P."/>
            <person name="Zumbragel S."/>
            <person name="Haider S."/>
            <person name="Rychlik N."/>
            <person name="Nowka B."/>
            <person name="Schmeisser C."/>
            <person name="Lebedeva E.V."/>
            <person name="Rattei T."/>
            <person name="Bohm C."/>
            <person name="Schmid M."/>
            <person name="Galushko A."/>
            <person name="Hatzenpichler R."/>
            <person name="Weinmaier T."/>
            <person name="Daniel R."/>
            <person name="Schleper C."/>
            <person name="Spieck E."/>
            <person name="Streit W."/>
            <person name="Wagner M."/>
        </authorList>
    </citation>
    <scope>NUCLEOTIDE SEQUENCE [LARGE SCALE GENOMIC DNA]</scope>
    <source>
        <strain evidence="2">Ga9.2</strain>
    </source>
</reference>
<dbReference type="AlphaFoldDB" id="K0IJN3"/>
<dbReference type="GeneID" id="58787752"/>
<dbReference type="RefSeq" id="WP_015019958.1">
    <property type="nucleotide sequence ID" value="NC_018719.1"/>
</dbReference>
<proteinExistence type="predicted"/>
<dbReference type="Proteomes" id="UP000008037">
    <property type="component" value="Chromosome"/>
</dbReference>
<dbReference type="BioCyc" id="CNIT1237085:G1324-2499-MONOMER"/>
<evidence type="ECO:0000313" key="2">
    <source>
        <dbReference type="Proteomes" id="UP000008037"/>
    </source>
</evidence>
<dbReference type="STRING" id="1237085.Ngar_c25000"/>
<evidence type="ECO:0000313" key="1">
    <source>
        <dbReference type="EMBL" id="AFU59423.1"/>
    </source>
</evidence>
<dbReference type="HOGENOM" id="CLU_2985806_0_0_2"/>
<gene>
    <name evidence="1" type="ordered locus">Ngar_c25000</name>
</gene>